<dbReference type="OrthoDB" id="5422931at2"/>
<evidence type="ECO:0000313" key="3">
    <source>
        <dbReference type="Proteomes" id="UP000198534"/>
    </source>
</evidence>
<name>A0A1H2TQ37_9BACL</name>
<evidence type="ECO:0000313" key="2">
    <source>
        <dbReference type="EMBL" id="SDW46043.1"/>
    </source>
</evidence>
<organism evidence="2 3">
    <name type="scientific">Marininema mesophilum</name>
    <dbReference type="NCBI Taxonomy" id="1048340"/>
    <lineage>
        <taxon>Bacteria</taxon>
        <taxon>Bacillati</taxon>
        <taxon>Bacillota</taxon>
        <taxon>Bacilli</taxon>
        <taxon>Bacillales</taxon>
        <taxon>Thermoactinomycetaceae</taxon>
        <taxon>Marininema</taxon>
    </lineage>
</organism>
<proteinExistence type="predicted"/>
<evidence type="ECO:0000259" key="1">
    <source>
        <dbReference type="Pfam" id="PF10057"/>
    </source>
</evidence>
<keyword evidence="3" id="KW-1185">Reference proteome</keyword>
<dbReference type="AlphaFoldDB" id="A0A1H2TQ37"/>
<feature type="domain" description="Na+-translocating membrane potential-generating system MpsC" evidence="1">
    <location>
        <begin position="12"/>
        <end position="115"/>
    </location>
</feature>
<gene>
    <name evidence="2" type="ORF">SAMN05444487_103214</name>
</gene>
<reference evidence="2 3" key="1">
    <citation type="submission" date="2016-10" db="EMBL/GenBank/DDBJ databases">
        <authorList>
            <person name="de Groot N.N."/>
        </authorList>
    </citation>
    <scope>NUCLEOTIDE SEQUENCE [LARGE SCALE GENOMIC DNA]</scope>
    <source>
        <strain evidence="2 3">DSM 45610</strain>
    </source>
</reference>
<dbReference type="Pfam" id="PF10057">
    <property type="entry name" value="MpsC"/>
    <property type="match status" value="1"/>
</dbReference>
<protein>
    <submittedName>
        <fullName evidence="2">Uncharacterized protein YbcI</fullName>
    </submittedName>
</protein>
<dbReference type="RefSeq" id="WP_091736882.1">
    <property type="nucleotide sequence ID" value="NZ_FNNQ01000003.1"/>
</dbReference>
<accession>A0A1H2TQ37</accession>
<dbReference type="Proteomes" id="UP000198534">
    <property type="component" value="Unassembled WGS sequence"/>
</dbReference>
<sequence>MAGTLKEPRISKGVQEAKVCELFTRVHKELVGKGTRQVRCRISEGLLIVEQEGVLTKEEESMLRFDERGHLIREIRSNLYEMVRSYLEEEMKEIVGYPLQFIGFDVRPMTGEIRVTYSLIH</sequence>
<dbReference type="InterPro" id="IPR018745">
    <property type="entry name" value="MpsC"/>
</dbReference>
<dbReference type="EMBL" id="FNNQ01000003">
    <property type="protein sequence ID" value="SDW46043.1"/>
    <property type="molecule type" value="Genomic_DNA"/>
</dbReference>